<evidence type="ECO:0000256" key="1">
    <source>
        <dbReference type="SAM" id="MobiDB-lite"/>
    </source>
</evidence>
<protein>
    <submittedName>
        <fullName evidence="2">Uncharacterized protein</fullName>
    </submittedName>
</protein>
<gene>
    <name evidence="2" type="ORF">FISHEDRAFT_75843</name>
</gene>
<dbReference type="SUPFAM" id="SSF55856">
    <property type="entry name" value="Cytochrome b5-like heme/steroid binding domain"/>
    <property type="match status" value="1"/>
</dbReference>
<dbReference type="EMBL" id="KN882040">
    <property type="protein sequence ID" value="KIY46239.1"/>
    <property type="molecule type" value="Genomic_DNA"/>
</dbReference>
<feature type="compositionally biased region" description="Low complexity" evidence="1">
    <location>
        <begin position="489"/>
        <end position="501"/>
    </location>
</feature>
<dbReference type="Proteomes" id="UP000054144">
    <property type="component" value="Unassembled WGS sequence"/>
</dbReference>
<dbReference type="InterPro" id="IPR036400">
    <property type="entry name" value="Cyt_B5-like_heme/steroid_sf"/>
</dbReference>
<dbReference type="OrthoDB" id="3033638at2759"/>
<evidence type="ECO:0000313" key="2">
    <source>
        <dbReference type="EMBL" id="KIY46239.1"/>
    </source>
</evidence>
<evidence type="ECO:0000313" key="3">
    <source>
        <dbReference type="Proteomes" id="UP000054144"/>
    </source>
</evidence>
<name>A0A0D7A777_9AGAR</name>
<feature type="region of interest" description="Disordered" evidence="1">
    <location>
        <begin position="488"/>
        <end position="509"/>
    </location>
</feature>
<keyword evidence="3" id="KW-1185">Reference proteome</keyword>
<accession>A0A0D7A777</accession>
<dbReference type="AlphaFoldDB" id="A0A0D7A777"/>
<sequence length="654" mass="71238">MSTLSTSSTMESSVSSMTCMSTGRTTGWKIFEQEVGAATAGVPASSDTGHNEAPITTGAAISSYIPQYSNATDKFQQGHRCIFAQHLGEAADRHLTAHYYTSDAIVQICHAWEKSVSHSADSPVDTFIDTLTASQMPELESRERALGISKQWSLVHLQKKQVRLKKTPAEKAAPKEARRKHVTTYNDALKAASAEVYDIAQWLHDQPGGHSVDYYYRGKNKSSAAYATEVSAIWKAMSKEEQVMAVQDALPKLQEQCAMWKYLRQNEELNAFHDICANIASVSHELDKLSQQTGAESVLITVHSDNSHFNLPIIHTTTEKAINFFELTFNKSLSEVAHKYEAFLLSGVEGIVRTAYKEQMNKKKHIVSMILTKLRAAAGREVPRVVYSNFNSAITQPYNIIVEHWPLPKFCGPHDIHDKFQLEILFNALETGTTVFRRLALHERVEWEQGHITSVTHAEGMQPMAATRAVGSTGLQSTLDPVLHHDHLSAATPTSSGTSTPVPFQPAVTPLPSQSFASTSLLDELIDPTLRQQPQSMPVAQVVSTGNGSAMIEFALSPLMLVSISSIPSTMPIVTRKRKEHLDKGPSAYISSNVDNTSGIGNNVNNASGISCNVDDASGISCNVDDASGISCNVDDAARHAYNVAVAAVASSDS</sequence>
<proteinExistence type="predicted"/>
<reference evidence="2 3" key="1">
    <citation type="journal article" date="2015" name="Fungal Genet. Biol.">
        <title>Evolution of novel wood decay mechanisms in Agaricales revealed by the genome sequences of Fistulina hepatica and Cylindrobasidium torrendii.</title>
        <authorList>
            <person name="Floudas D."/>
            <person name="Held B.W."/>
            <person name="Riley R."/>
            <person name="Nagy L.G."/>
            <person name="Koehler G."/>
            <person name="Ransdell A.S."/>
            <person name="Younus H."/>
            <person name="Chow J."/>
            <person name="Chiniquy J."/>
            <person name="Lipzen A."/>
            <person name="Tritt A."/>
            <person name="Sun H."/>
            <person name="Haridas S."/>
            <person name="LaButti K."/>
            <person name="Ohm R.A."/>
            <person name="Kues U."/>
            <person name="Blanchette R.A."/>
            <person name="Grigoriev I.V."/>
            <person name="Minto R.E."/>
            <person name="Hibbett D.S."/>
        </authorList>
    </citation>
    <scope>NUCLEOTIDE SEQUENCE [LARGE SCALE GENOMIC DNA]</scope>
    <source>
        <strain evidence="2 3">ATCC 64428</strain>
    </source>
</reference>
<organism evidence="2 3">
    <name type="scientific">Fistulina hepatica ATCC 64428</name>
    <dbReference type="NCBI Taxonomy" id="1128425"/>
    <lineage>
        <taxon>Eukaryota</taxon>
        <taxon>Fungi</taxon>
        <taxon>Dikarya</taxon>
        <taxon>Basidiomycota</taxon>
        <taxon>Agaricomycotina</taxon>
        <taxon>Agaricomycetes</taxon>
        <taxon>Agaricomycetidae</taxon>
        <taxon>Agaricales</taxon>
        <taxon>Fistulinaceae</taxon>
        <taxon>Fistulina</taxon>
    </lineage>
</organism>